<organism evidence="1 2">
    <name type="scientific">Populus alba</name>
    <name type="common">White poplar</name>
    <dbReference type="NCBI Taxonomy" id="43335"/>
    <lineage>
        <taxon>Eukaryota</taxon>
        <taxon>Viridiplantae</taxon>
        <taxon>Streptophyta</taxon>
        <taxon>Embryophyta</taxon>
        <taxon>Tracheophyta</taxon>
        <taxon>Spermatophyta</taxon>
        <taxon>Magnoliopsida</taxon>
        <taxon>eudicotyledons</taxon>
        <taxon>Gunneridae</taxon>
        <taxon>Pentapetalae</taxon>
        <taxon>rosids</taxon>
        <taxon>fabids</taxon>
        <taxon>Malpighiales</taxon>
        <taxon>Salicaceae</taxon>
        <taxon>Saliceae</taxon>
        <taxon>Populus</taxon>
    </lineage>
</organism>
<dbReference type="Proteomes" id="UP000309997">
    <property type="component" value="Unassembled WGS sequence"/>
</dbReference>
<evidence type="ECO:0000313" key="1">
    <source>
        <dbReference type="EMBL" id="KAL3611600.1"/>
    </source>
</evidence>
<evidence type="ECO:0000313" key="2">
    <source>
        <dbReference type="Proteomes" id="UP000309997"/>
    </source>
</evidence>
<sequence length="474" mass="52685">MTSASELFYQRRSRVSRAYTDLGLEPSLSDRSSYQNYNRRHHHNHNHNHRHDLDGCDPLRRPPHVRTPCHRLSSPPGSASARLDQGTDQFVPSNNLTAETLSRPRATGNGRLPGAVLLARARLLERLRGVSLSANRRSGPASFGIYNREYTLGDELRVVDAGAWGTDISTGLFAGVSPFNDSTFQTERPHTVQESCKKKPPGLTQDALQCLQSEVFSCLGKGIEGGSSQVSRDCSICLESFSEGDELIRLPCDHRFHSACLDPWVRTCGDCPYCRRDIVVKELSEKLQHAAPHPEIASHAIYLFRRYGKSNVFFSKILLEECHFQQALLAETYRIVVKLKSCIAVCDISEGFKYGRQQWGIFRNGRKLDGAMPRGAAILQMMQALSGMIGCKASIGGFLSPLSNPRAQPWIGRGNCQAGIPNIEDENNVKNEDKNHVQGNREQESGVHCPSSKSTGYLPNDSYSTPVQPVFNYI</sequence>
<dbReference type="EMBL" id="RCHU02000001">
    <property type="protein sequence ID" value="KAL3611600.1"/>
    <property type="molecule type" value="Genomic_DNA"/>
</dbReference>
<proteinExistence type="predicted"/>
<gene>
    <name evidence="1" type="ORF">D5086_002620</name>
</gene>
<comment type="caution">
    <text evidence="1">The sequence shown here is derived from an EMBL/GenBank/DDBJ whole genome shotgun (WGS) entry which is preliminary data.</text>
</comment>
<accession>A0ACC4D279</accession>
<protein>
    <submittedName>
        <fullName evidence="1">Uncharacterized protein</fullName>
    </submittedName>
</protein>
<name>A0ACC4D279_POPAL</name>
<keyword evidence="2" id="KW-1185">Reference proteome</keyword>
<reference evidence="1 2" key="1">
    <citation type="journal article" date="2024" name="Plant Biotechnol. J.">
        <title>Genome and CRISPR/Cas9 system of a widespread forest tree (Populus alba) in the world.</title>
        <authorList>
            <person name="Liu Y.J."/>
            <person name="Jiang P.F."/>
            <person name="Han X.M."/>
            <person name="Li X.Y."/>
            <person name="Wang H.M."/>
            <person name="Wang Y.J."/>
            <person name="Wang X.X."/>
            <person name="Zeng Q.Y."/>
        </authorList>
    </citation>
    <scope>NUCLEOTIDE SEQUENCE [LARGE SCALE GENOMIC DNA]</scope>
    <source>
        <strain evidence="2">cv. PAL-ZL1</strain>
    </source>
</reference>